<dbReference type="Pfam" id="PF09476">
    <property type="entry name" value="Pilus_CpaD"/>
    <property type="match status" value="1"/>
</dbReference>
<dbReference type="InterPro" id="IPR019027">
    <property type="entry name" value="Pilus_biogenesis_CpaD-related"/>
</dbReference>
<evidence type="ECO:0000313" key="1">
    <source>
        <dbReference type="EMBL" id="MBB2163691.1"/>
    </source>
</evidence>
<reference evidence="1 2" key="1">
    <citation type="submission" date="2020-04" db="EMBL/GenBank/DDBJ databases">
        <title>Description of novel Gluconacetobacter.</title>
        <authorList>
            <person name="Sombolestani A."/>
        </authorList>
    </citation>
    <scope>NUCLEOTIDE SEQUENCE [LARGE SCALE GENOMIC DNA]</scope>
    <source>
        <strain evidence="1 2">LMG 1731</strain>
    </source>
</reference>
<dbReference type="Proteomes" id="UP000561077">
    <property type="component" value="Unassembled WGS sequence"/>
</dbReference>
<gene>
    <name evidence="1" type="ORF">HLH26_03885</name>
</gene>
<dbReference type="RefSeq" id="WP_182977186.1">
    <property type="nucleotide sequence ID" value="NZ_JABEQN010000004.1"/>
</dbReference>
<evidence type="ECO:0008006" key="3">
    <source>
        <dbReference type="Google" id="ProtNLM"/>
    </source>
</evidence>
<name>A0A7W4NRK6_9PROT</name>
<accession>A0A7W4NRK6</accession>
<organism evidence="1 2">
    <name type="scientific">Gluconacetobacter dulcium</name>
    <dbReference type="NCBI Taxonomy" id="2729096"/>
    <lineage>
        <taxon>Bacteria</taxon>
        <taxon>Pseudomonadati</taxon>
        <taxon>Pseudomonadota</taxon>
        <taxon>Alphaproteobacteria</taxon>
        <taxon>Acetobacterales</taxon>
        <taxon>Acetobacteraceae</taxon>
        <taxon>Gluconacetobacter</taxon>
    </lineage>
</organism>
<dbReference type="AlphaFoldDB" id="A0A7W4NRK6"/>
<comment type="caution">
    <text evidence="1">The sequence shown here is derived from an EMBL/GenBank/DDBJ whole genome shotgun (WGS) entry which is preliminary data.</text>
</comment>
<protein>
    <recommendedName>
        <fullName evidence="3">Lipoprotein</fullName>
    </recommendedName>
</protein>
<proteinExistence type="predicted"/>
<dbReference type="PROSITE" id="PS51257">
    <property type="entry name" value="PROKAR_LIPOPROTEIN"/>
    <property type="match status" value="1"/>
</dbReference>
<evidence type="ECO:0000313" key="2">
    <source>
        <dbReference type="Proteomes" id="UP000561077"/>
    </source>
</evidence>
<sequence length="118" mass="12217">MTVVGARHVRSGMLCCVLVLLAGCASLEPYRRPYAWHPVGANQANLAAMVADPHDLARGQSEQETDARAPVLAIERVREDKPKRLPSTSGIFGGAMGSGSGLAAGANNGGPPVSAYGY</sequence>
<dbReference type="EMBL" id="JABEQO010000003">
    <property type="protein sequence ID" value="MBB2163691.1"/>
    <property type="molecule type" value="Genomic_DNA"/>
</dbReference>